<proteinExistence type="inferred from homology"/>
<evidence type="ECO:0000256" key="9">
    <source>
        <dbReference type="ARBA" id="ARBA00022989"/>
    </source>
</evidence>
<evidence type="ECO:0000313" key="15">
    <source>
        <dbReference type="Ensembl" id="ENSSVLP00005031960.1"/>
    </source>
</evidence>
<dbReference type="GeneTree" id="ENSGT00940000153212"/>
<dbReference type="InterPro" id="IPR002213">
    <property type="entry name" value="UDP_glucos_trans"/>
</dbReference>
<evidence type="ECO:0000256" key="7">
    <source>
        <dbReference type="ARBA" id="ARBA00022729"/>
    </source>
</evidence>
<evidence type="ECO:0000313" key="16">
    <source>
        <dbReference type="Proteomes" id="UP000694564"/>
    </source>
</evidence>
<keyword evidence="8" id="KW-0256">Endoplasmic reticulum</keyword>
<evidence type="ECO:0000256" key="12">
    <source>
        <dbReference type="RuleBase" id="RU003718"/>
    </source>
</evidence>
<evidence type="ECO:0000256" key="4">
    <source>
        <dbReference type="ARBA" id="ARBA00022676"/>
    </source>
</evidence>
<dbReference type="OrthoDB" id="5835829at2759"/>
<evidence type="ECO:0000256" key="2">
    <source>
        <dbReference type="ARBA" id="ARBA00009995"/>
    </source>
</evidence>
<dbReference type="Gene3D" id="3.40.50.2000">
    <property type="entry name" value="Glycogen Phosphorylase B"/>
    <property type="match status" value="2"/>
</dbReference>
<dbReference type="GO" id="GO:0005789">
    <property type="term" value="C:endoplasmic reticulum membrane"/>
    <property type="evidence" value="ECO:0007669"/>
    <property type="project" value="UniProtKB-SubCell"/>
</dbReference>
<evidence type="ECO:0000256" key="13">
    <source>
        <dbReference type="SAM" id="Phobius"/>
    </source>
</evidence>
<evidence type="ECO:0000256" key="6">
    <source>
        <dbReference type="ARBA" id="ARBA00022692"/>
    </source>
</evidence>
<dbReference type="AlphaFoldDB" id="A0A8D2E186"/>
<feature type="chain" id="PRO_5034903065" description="glucuronosyltransferase" evidence="14">
    <location>
        <begin position="32"/>
        <end position="540"/>
    </location>
</feature>
<accession>A0A8D2E186</accession>
<evidence type="ECO:0000256" key="5">
    <source>
        <dbReference type="ARBA" id="ARBA00022679"/>
    </source>
</evidence>
<dbReference type="PROSITE" id="PS00375">
    <property type="entry name" value="UDPGT"/>
    <property type="match status" value="1"/>
</dbReference>
<keyword evidence="9 13" id="KW-1133">Transmembrane helix</keyword>
<comment type="subcellular location">
    <subcellularLocation>
        <location evidence="1">Endoplasmic reticulum membrane</location>
        <topology evidence="1">Single-pass membrane protein</topology>
    </subcellularLocation>
</comment>
<dbReference type="InterPro" id="IPR050271">
    <property type="entry name" value="UDP-glycosyltransferase"/>
</dbReference>
<keyword evidence="11" id="KW-0325">Glycoprotein</keyword>
<protein>
    <recommendedName>
        <fullName evidence="3">glucuronosyltransferase</fullName>
        <ecNumber evidence="3">2.4.1.17</ecNumber>
    </recommendedName>
</protein>
<dbReference type="FunFam" id="3.40.50.2000:FF:000001">
    <property type="entry name" value="UDP-glucuronosyltransferase"/>
    <property type="match status" value="1"/>
</dbReference>
<name>A0A8D2E186_SCIVU</name>
<dbReference type="InterPro" id="IPR035595">
    <property type="entry name" value="UDP_glycos_trans_CS"/>
</dbReference>
<keyword evidence="4 12" id="KW-0328">Glycosyltransferase</keyword>
<dbReference type="Proteomes" id="UP000694564">
    <property type="component" value="Chromosome 9"/>
</dbReference>
<feature type="signal peptide" evidence="14">
    <location>
        <begin position="1"/>
        <end position="31"/>
    </location>
</feature>
<organism evidence="15 16">
    <name type="scientific">Sciurus vulgaris</name>
    <name type="common">Eurasian red squirrel</name>
    <dbReference type="NCBI Taxonomy" id="55149"/>
    <lineage>
        <taxon>Eukaryota</taxon>
        <taxon>Metazoa</taxon>
        <taxon>Chordata</taxon>
        <taxon>Craniata</taxon>
        <taxon>Vertebrata</taxon>
        <taxon>Euteleostomi</taxon>
        <taxon>Mammalia</taxon>
        <taxon>Eutheria</taxon>
        <taxon>Euarchontoglires</taxon>
        <taxon>Glires</taxon>
        <taxon>Rodentia</taxon>
        <taxon>Sciuromorpha</taxon>
        <taxon>Sciuridae</taxon>
        <taxon>Sciurinae</taxon>
        <taxon>Sciurini</taxon>
        <taxon>Sciurus</taxon>
    </lineage>
</organism>
<evidence type="ECO:0000256" key="11">
    <source>
        <dbReference type="ARBA" id="ARBA00023180"/>
    </source>
</evidence>
<evidence type="ECO:0000256" key="3">
    <source>
        <dbReference type="ARBA" id="ARBA00012544"/>
    </source>
</evidence>
<evidence type="ECO:0000256" key="14">
    <source>
        <dbReference type="SAM" id="SignalP"/>
    </source>
</evidence>
<dbReference type="EC" id="2.4.1.17" evidence="3"/>
<keyword evidence="16" id="KW-1185">Reference proteome</keyword>
<evidence type="ECO:0000256" key="1">
    <source>
        <dbReference type="ARBA" id="ARBA00004389"/>
    </source>
</evidence>
<reference evidence="15" key="2">
    <citation type="submission" date="2025-09" db="UniProtKB">
        <authorList>
            <consortium name="Ensembl"/>
        </authorList>
    </citation>
    <scope>IDENTIFICATION</scope>
</reference>
<dbReference type="FunFam" id="3.40.50.2000:FF:000081">
    <property type="entry name" value="UDP-glucuronosyltransferase 2A2"/>
    <property type="match status" value="1"/>
</dbReference>
<evidence type="ECO:0000256" key="10">
    <source>
        <dbReference type="ARBA" id="ARBA00023136"/>
    </source>
</evidence>
<dbReference type="CDD" id="cd03784">
    <property type="entry name" value="GT1_Gtf-like"/>
    <property type="match status" value="1"/>
</dbReference>
<keyword evidence="6 13" id="KW-0812">Transmembrane</keyword>
<dbReference type="Pfam" id="PF00201">
    <property type="entry name" value="UDPGT"/>
    <property type="match status" value="1"/>
</dbReference>
<reference evidence="15" key="1">
    <citation type="submission" date="2025-08" db="UniProtKB">
        <authorList>
            <consortium name="Ensembl"/>
        </authorList>
    </citation>
    <scope>IDENTIFICATION</scope>
</reference>
<sequence length="540" mass="61971">MEALYFTRMSTKMTAVLLLLQLSSHFDSGSCGKVLVWSTEFSHWINMKVILEELTQRGHEVTVLKPSVSLFVDGDKSSAIKFESFPLSISGKYLENLKRKSISVLVYEMPKQPFWKYYSMFQEVMGQYSDVLENICRDAVLNKRLMAKLQESSFDVILSDAFFPCGELLAEILQKPFVYTFRFSPGNTIEKYSGGFLFPPSYVPIIFSELSDQMTFIERVKNLLYMIYFDFWFELLNEKKWNQFYSEILGEDTKIEDLYTMAKADFWLIRTYWDLEFPRPSLPNVDFVGGLHCRPAKPLPKEMEDFVQSSGENGVVVFSLGSIVGTLNEERANVIASALAQIPQKVLWRFDGKKPDTLGSNTRLYKWIPQGDLLGHPKTKAFITHGGTNGIYEAIYHGIPMIGIPLFVDQLDNISHLKIKGAAIRLDFNTMSSTDLLEALNEVIKDPSYKENVLRLSRIHHDQPVKPLDRAVFWIEFVMRHKGAKHLRVAAHDLSWFQYYSLDVVGFLFTCVATVILIVTKCCMLYCQKFAKTGKKKKGE</sequence>
<evidence type="ECO:0000256" key="8">
    <source>
        <dbReference type="ARBA" id="ARBA00022824"/>
    </source>
</evidence>
<dbReference type="GO" id="GO:0015020">
    <property type="term" value="F:glucuronosyltransferase activity"/>
    <property type="evidence" value="ECO:0007669"/>
    <property type="project" value="UniProtKB-EC"/>
</dbReference>
<dbReference type="PANTHER" id="PTHR48043">
    <property type="entry name" value="EG:EG0003.4 PROTEIN-RELATED"/>
    <property type="match status" value="1"/>
</dbReference>
<dbReference type="Ensembl" id="ENSSVLT00005035479.1">
    <property type="protein sequence ID" value="ENSSVLP00005031960.1"/>
    <property type="gene ID" value="ENSSVLG00005025059.1"/>
</dbReference>
<dbReference type="SUPFAM" id="SSF53756">
    <property type="entry name" value="UDP-Glycosyltransferase/glycogen phosphorylase"/>
    <property type="match status" value="1"/>
</dbReference>
<keyword evidence="5 12" id="KW-0808">Transferase</keyword>
<comment type="similarity">
    <text evidence="2 12">Belongs to the UDP-glycosyltransferase family.</text>
</comment>
<dbReference type="PANTHER" id="PTHR48043:SF12">
    <property type="entry name" value="UDP-GLUCURONOSYLTRANSFERASE 2B4"/>
    <property type="match status" value="1"/>
</dbReference>
<feature type="transmembrane region" description="Helical" evidence="13">
    <location>
        <begin position="504"/>
        <end position="527"/>
    </location>
</feature>
<keyword evidence="7 14" id="KW-0732">Signal</keyword>
<keyword evidence="10 13" id="KW-0472">Membrane</keyword>